<keyword evidence="1" id="KW-1133">Transmembrane helix</keyword>
<dbReference type="AlphaFoldDB" id="Q7RJN0"/>
<evidence type="ECO:0000256" key="1">
    <source>
        <dbReference type="SAM" id="Phobius"/>
    </source>
</evidence>
<protein>
    <submittedName>
        <fullName evidence="2">Uncharacterized protein</fullName>
    </submittedName>
</protein>
<accession>Q7RJN0</accession>
<keyword evidence="3" id="KW-1185">Reference proteome</keyword>
<gene>
    <name evidence="2" type="ORF">PY03229</name>
</gene>
<name>Q7RJN0_PLAYO</name>
<feature type="transmembrane region" description="Helical" evidence="1">
    <location>
        <begin position="237"/>
        <end position="258"/>
    </location>
</feature>
<evidence type="ECO:0000313" key="2">
    <source>
        <dbReference type="EMBL" id="EAA22786.1"/>
    </source>
</evidence>
<dbReference type="STRING" id="73239.Q7RJN0"/>
<dbReference type="EMBL" id="AABL01000920">
    <property type="protein sequence ID" value="EAA22786.1"/>
    <property type="molecule type" value="Genomic_DNA"/>
</dbReference>
<keyword evidence="1" id="KW-0812">Transmembrane</keyword>
<dbReference type="InParanoid" id="Q7RJN0"/>
<sequence>MELNQSEIKIYYLVNGIKKKYISIFVSHEINNVILNKGNSDINLPCVSTETESSKNVSIENMTERNALCLLIKEDSKNIDIHIDEKKEYSKFLENENDFQNEDIDKNNEISSFINEENKYKFYFFSLAPFEKKSIKVSAFCKYSITESISLLFTYLLYINDADMKNKFIYLKKNIKDHINKNCKKFSINATIIRSSLQLYPKIIESKPIIPGSQFNAKVCDSKKLKINFMYFFLDNLIFFFTCIFIMSTFLFNFIYFLQIRIKNEHPVKIHFKTKTEIFQIDNKQIFGLSLKYKF</sequence>
<reference evidence="2 3" key="1">
    <citation type="journal article" date="2002" name="Nature">
        <title>Genome sequence and comparative analysis of the model rodent malaria parasite Plasmodium yoelii yoelii.</title>
        <authorList>
            <person name="Carlton J.M."/>
            <person name="Angiuoli S.V."/>
            <person name="Suh B.B."/>
            <person name="Kooij T.W."/>
            <person name="Pertea M."/>
            <person name="Silva J.C."/>
            <person name="Ermolaeva M.D."/>
            <person name="Allen J.E."/>
            <person name="Selengut J.D."/>
            <person name="Koo H.L."/>
            <person name="Peterson J.D."/>
            <person name="Pop M."/>
            <person name="Kosack D.S."/>
            <person name="Shumway M.F."/>
            <person name="Bidwell S.L."/>
            <person name="Shallom S.J."/>
            <person name="van Aken S.E."/>
            <person name="Riedmuller S.B."/>
            <person name="Feldblyum T.V."/>
            <person name="Cho J.K."/>
            <person name="Quackenbush J."/>
            <person name="Sedegah M."/>
            <person name="Shoaibi A."/>
            <person name="Cummings L.M."/>
            <person name="Florens L."/>
            <person name="Yates J.R."/>
            <person name="Raine J.D."/>
            <person name="Sinden R.E."/>
            <person name="Harris M.A."/>
            <person name="Cunningham D.A."/>
            <person name="Preiser P.R."/>
            <person name="Bergman L.W."/>
            <person name="Vaidya A.B."/>
            <person name="van Lin L.H."/>
            <person name="Janse C.J."/>
            <person name="Waters A.P."/>
            <person name="Smith H.O."/>
            <person name="White O.R."/>
            <person name="Salzberg S.L."/>
            <person name="Venter J.C."/>
            <person name="Fraser C.M."/>
            <person name="Hoffman S.L."/>
            <person name="Gardner M.J."/>
            <person name="Carucci D.J."/>
        </authorList>
    </citation>
    <scope>NUCLEOTIDE SEQUENCE [LARGE SCALE GENOMIC DNA]</scope>
    <source>
        <strain evidence="2 3">17XNL</strain>
    </source>
</reference>
<comment type="caution">
    <text evidence="2">The sequence shown here is derived from an EMBL/GenBank/DDBJ whole genome shotgun (WGS) entry which is preliminary data.</text>
</comment>
<keyword evidence="1" id="KW-0472">Membrane</keyword>
<organism evidence="2 3">
    <name type="scientific">Plasmodium yoelii yoelii</name>
    <dbReference type="NCBI Taxonomy" id="73239"/>
    <lineage>
        <taxon>Eukaryota</taxon>
        <taxon>Sar</taxon>
        <taxon>Alveolata</taxon>
        <taxon>Apicomplexa</taxon>
        <taxon>Aconoidasida</taxon>
        <taxon>Haemosporida</taxon>
        <taxon>Plasmodiidae</taxon>
        <taxon>Plasmodium</taxon>
        <taxon>Plasmodium (Vinckeia)</taxon>
    </lineage>
</organism>
<evidence type="ECO:0000313" key="3">
    <source>
        <dbReference type="Proteomes" id="UP000008553"/>
    </source>
</evidence>
<dbReference type="Proteomes" id="UP000008553">
    <property type="component" value="Unassembled WGS sequence"/>
</dbReference>
<proteinExistence type="predicted"/>
<dbReference type="PaxDb" id="73239-Q7RJN0"/>